<comment type="subcellular location">
    <subcellularLocation>
        <location evidence="1">Endoplasmic reticulum membrane</location>
        <topology evidence="1">Peripheral membrane protein</topology>
    </subcellularLocation>
    <subcellularLocation>
        <location evidence="2">Preautophagosomal structure membrane</location>
        <topology evidence="2">Peripheral membrane protein</topology>
    </subcellularLocation>
</comment>
<dbReference type="GO" id="GO:0032266">
    <property type="term" value="F:phosphatidylinositol-3-phosphate binding"/>
    <property type="evidence" value="ECO:0007669"/>
    <property type="project" value="TreeGrafter"/>
</dbReference>
<dbReference type="EMBL" id="BMAC01000089">
    <property type="protein sequence ID" value="GFP84564.1"/>
    <property type="molecule type" value="Genomic_DNA"/>
</dbReference>
<evidence type="ECO:0000256" key="11">
    <source>
        <dbReference type="ARBA" id="ARBA00024615"/>
    </source>
</evidence>
<evidence type="ECO:0000256" key="5">
    <source>
        <dbReference type="ARBA" id="ARBA00022448"/>
    </source>
</evidence>
<name>A0A830BIL8_9LAMI</name>
<dbReference type="GO" id="GO:0000422">
    <property type="term" value="P:autophagy of mitochondrion"/>
    <property type="evidence" value="ECO:0007669"/>
    <property type="project" value="TreeGrafter"/>
</dbReference>
<reference evidence="12" key="1">
    <citation type="submission" date="2020-07" db="EMBL/GenBank/DDBJ databases">
        <title>Ethylene signaling mediates host invasion by parasitic plants.</title>
        <authorList>
            <person name="Yoshida S."/>
        </authorList>
    </citation>
    <scope>NUCLEOTIDE SEQUENCE</scope>
    <source>
        <strain evidence="12">Okayama</strain>
    </source>
</reference>
<dbReference type="GO" id="GO:0061723">
    <property type="term" value="P:glycophagy"/>
    <property type="evidence" value="ECO:0007669"/>
    <property type="project" value="TreeGrafter"/>
</dbReference>
<dbReference type="OrthoDB" id="18982at2759"/>
<evidence type="ECO:0000256" key="1">
    <source>
        <dbReference type="ARBA" id="ARBA00004406"/>
    </source>
</evidence>
<dbReference type="GO" id="GO:0005789">
    <property type="term" value="C:endoplasmic reticulum membrane"/>
    <property type="evidence" value="ECO:0007669"/>
    <property type="project" value="UniProtKB-SubCell"/>
</dbReference>
<evidence type="ECO:0000256" key="9">
    <source>
        <dbReference type="ARBA" id="ARBA00023136"/>
    </source>
</evidence>
<keyword evidence="9" id="KW-0472">Membrane</keyword>
<evidence type="ECO:0000313" key="12">
    <source>
        <dbReference type="EMBL" id="GFP84564.1"/>
    </source>
</evidence>
<evidence type="ECO:0000256" key="7">
    <source>
        <dbReference type="ARBA" id="ARBA00023006"/>
    </source>
</evidence>
<dbReference type="Pfam" id="PF13329">
    <property type="entry name" value="ATG2_CAD"/>
    <property type="match status" value="1"/>
</dbReference>
<dbReference type="GO" id="GO:0006869">
    <property type="term" value="P:lipid transport"/>
    <property type="evidence" value="ECO:0007669"/>
    <property type="project" value="UniProtKB-KW"/>
</dbReference>
<protein>
    <recommendedName>
        <fullName evidence="4">Autophagy-related protein 2</fullName>
    </recommendedName>
</protein>
<sequence>MFSRWAIKRICKFLLKKKLGKLILGDIDLNQLDVQLGAGTIQLTDLALNVDYINEKLGTTAVFVKEGSVGSLTVTMPWKDGGCRVEVDELEIVLAPRKVKVHRDEFETSDHSKNGNRVKTIAKMVKWLLTSFHVKIKKLIVAFDPLLEEENKKGLDRILVLRISEAECGTHISEDASCRLTNFVKFQGAVLELLHVDGIAETTIGNCCSSGNMTTVISGENGGFSGNLKLSLPWKNGSLDIRKVDADLHIEPLELRLQPSSVRCFIFMWDLFKGVSEEIEDPGHHEPSDGFSAPSSCMRPSDDSFATNSCVMEKEPVHSLLSESHLISDWVSRSSKDRNEEEPDFGARLVFLRRFKFLGNYFF</sequence>
<dbReference type="InterPro" id="IPR026849">
    <property type="entry name" value="ATG2"/>
</dbReference>
<keyword evidence="13" id="KW-1185">Reference proteome</keyword>
<gene>
    <name evidence="12" type="ORF">PHJA_000600300</name>
</gene>
<evidence type="ECO:0000256" key="8">
    <source>
        <dbReference type="ARBA" id="ARBA00023055"/>
    </source>
</evidence>
<comment type="caution">
    <text evidence="12">The sequence shown here is derived from an EMBL/GenBank/DDBJ whole genome shotgun (WGS) entry which is preliminary data.</text>
</comment>
<dbReference type="PANTHER" id="PTHR13190:SF1">
    <property type="entry name" value="AUTOPHAGY-RELATED 2, ISOFORM A"/>
    <property type="match status" value="1"/>
</dbReference>
<evidence type="ECO:0000256" key="2">
    <source>
        <dbReference type="ARBA" id="ARBA00004623"/>
    </source>
</evidence>
<proteinExistence type="inferred from homology"/>
<dbReference type="PANTHER" id="PTHR13190">
    <property type="entry name" value="AUTOPHAGY-RELATED 2, ISOFORM A"/>
    <property type="match status" value="1"/>
</dbReference>
<evidence type="ECO:0000256" key="3">
    <source>
        <dbReference type="ARBA" id="ARBA00009714"/>
    </source>
</evidence>
<comment type="catalytic activity">
    <reaction evidence="11">
        <text>a 1,2-diacyl-sn-glycero-3-phosphoethanolamine(in) = a 1,2-diacyl-sn-glycero-3-phosphoethanolamine(out)</text>
        <dbReference type="Rhea" id="RHEA:38895"/>
        <dbReference type="ChEBI" id="CHEBI:64612"/>
    </reaction>
</comment>
<dbReference type="GO" id="GO:0000045">
    <property type="term" value="P:autophagosome assembly"/>
    <property type="evidence" value="ECO:0007669"/>
    <property type="project" value="TreeGrafter"/>
</dbReference>
<keyword evidence="8" id="KW-0445">Lipid transport</keyword>
<keyword evidence="7" id="KW-0072">Autophagy</keyword>
<keyword evidence="5" id="KW-0813">Transport</keyword>
<dbReference type="AlphaFoldDB" id="A0A830BIL8"/>
<comment type="catalytic activity">
    <reaction evidence="10">
        <text>a 1,2-diacyl-sn-glycero-3-phospho-L-serine(in) = a 1,2-diacyl-sn-glycero-3-phospho-L-serine(out)</text>
        <dbReference type="Rhea" id="RHEA:38663"/>
        <dbReference type="ChEBI" id="CHEBI:57262"/>
    </reaction>
</comment>
<dbReference type="GO" id="GO:0034045">
    <property type="term" value="C:phagophore assembly site membrane"/>
    <property type="evidence" value="ECO:0007669"/>
    <property type="project" value="UniProtKB-SubCell"/>
</dbReference>
<comment type="similarity">
    <text evidence="3">Belongs to the ATG2 family.</text>
</comment>
<evidence type="ECO:0000313" key="13">
    <source>
        <dbReference type="Proteomes" id="UP000653305"/>
    </source>
</evidence>
<evidence type="ECO:0000256" key="4">
    <source>
        <dbReference type="ARBA" id="ARBA00018070"/>
    </source>
</evidence>
<dbReference type="GO" id="GO:0061908">
    <property type="term" value="C:phagophore"/>
    <property type="evidence" value="ECO:0007669"/>
    <property type="project" value="TreeGrafter"/>
</dbReference>
<dbReference type="GO" id="GO:0043495">
    <property type="term" value="F:protein-membrane adaptor activity"/>
    <property type="evidence" value="ECO:0007669"/>
    <property type="project" value="TreeGrafter"/>
</dbReference>
<accession>A0A830BIL8</accession>
<organism evidence="12 13">
    <name type="scientific">Phtheirospermum japonicum</name>
    <dbReference type="NCBI Taxonomy" id="374723"/>
    <lineage>
        <taxon>Eukaryota</taxon>
        <taxon>Viridiplantae</taxon>
        <taxon>Streptophyta</taxon>
        <taxon>Embryophyta</taxon>
        <taxon>Tracheophyta</taxon>
        <taxon>Spermatophyta</taxon>
        <taxon>Magnoliopsida</taxon>
        <taxon>eudicotyledons</taxon>
        <taxon>Gunneridae</taxon>
        <taxon>Pentapetalae</taxon>
        <taxon>asterids</taxon>
        <taxon>lamiids</taxon>
        <taxon>Lamiales</taxon>
        <taxon>Orobanchaceae</taxon>
        <taxon>Orobanchaceae incertae sedis</taxon>
        <taxon>Phtheirospermum</taxon>
    </lineage>
</organism>
<dbReference type="GO" id="GO:0034727">
    <property type="term" value="P:piecemeal microautophagy of the nucleus"/>
    <property type="evidence" value="ECO:0007669"/>
    <property type="project" value="TreeGrafter"/>
</dbReference>
<keyword evidence="6" id="KW-0256">Endoplasmic reticulum</keyword>
<evidence type="ECO:0000256" key="6">
    <source>
        <dbReference type="ARBA" id="ARBA00022824"/>
    </source>
</evidence>
<dbReference type="Proteomes" id="UP000653305">
    <property type="component" value="Unassembled WGS sequence"/>
</dbReference>
<evidence type="ECO:0000256" key="10">
    <source>
        <dbReference type="ARBA" id="ARBA00024479"/>
    </source>
</evidence>
<dbReference type="GO" id="GO:0061709">
    <property type="term" value="P:reticulophagy"/>
    <property type="evidence" value="ECO:0007669"/>
    <property type="project" value="TreeGrafter"/>
</dbReference>